<feature type="region of interest" description="Disordered" evidence="1">
    <location>
        <begin position="503"/>
        <end position="644"/>
    </location>
</feature>
<feature type="compositionally biased region" description="Acidic residues" evidence="1">
    <location>
        <begin position="557"/>
        <end position="566"/>
    </location>
</feature>
<evidence type="ECO:0000256" key="1">
    <source>
        <dbReference type="SAM" id="MobiDB-lite"/>
    </source>
</evidence>
<reference evidence="2 3" key="1">
    <citation type="submission" date="2024-02" db="EMBL/GenBank/DDBJ databases">
        <authorList>
            <person name="Chen Y."/>
            <person name="Shah S."/>
            <person name="Dougan E. K."/>
            <person name="Thang M."/>
            <person name="Chan C."/>
        </authorList>
    </citation>
    <scope>NUCLEOTIDE SEQUENCE [LARGE SCALE GENOMIC DNA]</scope>
</reference>
<sequence length="865" mass="97625">MVRQKEWREHMAKKSNSERELFIFNLIRRMQAAQDGVIRRRGQGPGWKFLGQPVCFEGFCHLTGVSRRQCSKFLKAIREGALEPPADGRSLRVSRDEPKRDHARSFFQYLYDHLAEPLAEGLDPELDEFTEWIDPNPRAAPAESNQNPVGAAAVRPVMKEQKWLHHMKFVEIYEMYTSMYGPLTNPQDVCGRSVLRDVYLQEWRFSLRIRKTSQHTQCKDCVRFSRQRRAHDLTESQKQEITQAANLHKHGVFQDRGVGRKLMFLSESATTQGTHVAPELGTLYICLDGMDQDFVQCIKETLKPARGRELFAEKLEGLWDWQKFMEPMERVMSGVAILKSQPDVNYAFRIVTRKDMKLYSGYEKWVDMADEEHEALDQCPEGPADGDVFLLCKQFMHSTSLSQKPVLLMPVSRLSRVHPAGPTQVVARNDLGDRAIREFRKTALAVSEAPWGMVRARAYLEHLCQENESQRLPCPPPLVFINTTAEELVQLIDQREQQGLPVELTDFAPGTPRRVVVTDAAPKDPPGRGRGRGHGRARGRARGRGRGRGRHSASDGAEGDNGEDGDGGGHGGGQGGRGDDQDDADGDHEDGDSGPPSPGMPGPAVPAHRAKRKRPPTPEPKFKFERPAREPVVLRKPASAQPAKKKVCVLGTVMHRALLQANKCDGVLLPCALESPADATPAAQADLAKKLQGHIRPRFMMASPPCTMYSPLMRLWNFRKMQPAVRKRRQGEADSMVDTAVDRCLEQHDRGDLFAFEHPANASSWRQHRKLAKARKTKNTYEVLFDQCAVGLRSPSGKPMKKRTRLWTNSLAMVRRFKVMQCKCQQPHKRICGSEMGYKLSKWAQCYPKKMVNTLLLGAKDDMSK</sequence>
<gene>
    <name evidence="2" type="ORF">CCMP2556_LOCUS38566</name>
</gene>
<feature type="compositionally biased region" description="Basic and acidic residues" evidence="1">
    <location>
        <begin position="620"/>
        <end position="633"/>
    </location>
</feature>
<protein>
    <submittedName>
        <fullName evidence="2">Uncharacterized protein</fullName>
    </submittedName>
</protein>
<comment type="caution">
    <text evidence="2">The sequence shown here is derived from an EMBL/GenBank/DDBJ whole genome shotgun (WGS) entry which is preliminary data.</text>
</comment>
<dbReference type="EMBL" id="CAXAMN010023530">
    <property type="protein sequence ID" value="CAK9078256.1"/>
    <property type="molecule type" value="Genomic_DNA"/>
</dbReference>
<accession>A0ABP0PR50</accession>
<feature type="compositionally biased region" description="Acidic residues" evidence="1">
    <location>
        <begin position="580"/>
        <end position="592"/>
    </location>
</feature>
<evidence type="ECO:0000313" key="3">
    <source>
        <dbReference type="Proteomes" id="UP001642484"/>
    </source>
</evidence>
<feature type="compositionally biased region" description="Pro residues" evidence="1">
    <location>
        <begin position="595"/>
        <end position="604"/>
    </location>
</feature>
<proteinExistence type="predicted"/>
<name>A0ABP0PR50_9DINO</name>
<evidence type="ECO:0000313" key="2">
    <source>
        <dbReference type="EMBL" id="CAK9078256.1"/>
    </source>
</evidence>
<feature type="compositionally biased region" description="Basic residues" evidence="1">
    <location>
        <begin position="529"/>
        <end position="551"/>
    </location>
</feature>
<keyword evidence="3" id="KW-1185">Reference proteome</keyword>
<dbReference type="Proteomes" id="UP001642484">
    <property type="component" value="Unassembled WGS sequence"/>
</dbReference>
<organism evidence="2 3">
    <name type="scientific">Durusdinium trenchii</name>
    <dbReference type="NCBI Taxonomy" id="1381693"/>
    <lineage>
        <taxon>Eukaryota</taxon>
        <taxon>Sar</taxon>
        <taxon>Alveolata</taxon>
        <taxon>Dinophyceae</taxon>
        <taxon>Suessiales</taxon>
        <taxon>Symbiodiniaceae</taxon>
        <taxon>Durusdinium</taxon>
    </lineage>
</organism>